<dbReference type="SUPFAM" id="SSF82185">
    <property type="entry name" value="Histone H3 K4-specific methyltransferase SET7/9 N-terminal domain"/>
    <property type="match status" value="1"/>
</dbReference>
<evidence type="ECO:0000313" key="1">
    <source>
        <dbReference type="EMBL" id="MCH4824577.1"/>
    </source>
</evidence>
<proteinExistence type="predicted"/>
<organism evidence="1 2">
    <name type="scientific">Christiangramia lutea</name>
    <dbReference type="NCBI Taxonomy" id="1607951"/>
    <lineage>
        <taxon>Bacteria</taxon>
        <taxon>Pseudomonadati</taxon>
        <taxon>Bacteroidota</taxon>
        <taxon>Flavobacteriia</taxon>
        <taxon>Flavobacteriales</taxon>
        <taxon>Flavobacteriaceae</taxon>
        <taxon>Christiangramia</taxon>
    </lineage>
</organism>
<reference evidence="1" key="1">
    <citation type="submission" date="2022-03" db="EMBL/GenBank/DDBJ databases">
        <title>Gramella crocea sp. nov., isolated from activated sludge of a seafood processing plant.</title>
        <authorList>
            <person name="Zhang X."/>
        </authorList>
    </citation>
    <scope>NUCLEOTIDE SEQUENCE</scope>
    <source>
        <strain evidence="1">YJ019</strain>
    </source>
</reference>
<accession>A0A9X2ACL2</accession>
<dbReference type="Proteomes" id="UP001139226">
    <property type="component" value="Unassembled WGS sequence"/>
</dbReference>
<protein>
    <recommendedName>
        <fullName evidence="3">Toxin-antitoxin system YwqK family antitoxin</fullName>
    </recommendedName>
</protein>
<dbReference type="AlphaFoldDB" id="A0A9X2ACL2"/>
<keyword evidence="2" id="KW-1185">Reference proteome</keyword>
<evidence type="ECO:0000313" key="2">
    <source>
        <dbReference type="Proteomes" id="UP001139226"/>
    </source>
</evidence>
<sequence>MRKIVLHIIILLTLLSCNNSNPEKVSEKQESLQSMKIDSILKYRTDGSKEFQVQTQNGLKTGNGYFFDKNENIIGFRHYENDTLNGYGLYLNENTFKPKYLVENNKGKRDGVVIQFYEDGVIKSFRSSDIYNDSQKIEFHNNGTIKSIGKTKTGGQAQGTWLYFNEKGKLDKTVEYENGNVKK</sequence>
<comment type="caution">
    <text evidence="1">The sequence shown here is derived from an EMBL/GenBank/DDBJ whole genome shotgun (WGS) entry which is preliminary data.</text>
</comment>
<gene>
    <name evidence="1" type="ORF">ML462_15495</name>
</gene>
<name>A0A9X2ACL2_9FLAO</name>
<dbReference type="Gene3D" id="3.90.930.1">
    <property type="match status" value="1"/>
</dbReference>
<dbReference type="EMBL" id="JAKVTV010000007">
    <property type="protein sequence ID" value="MCH4824577.1"/>
    <property type="molecule type" value="Genomic_DNA"/>
</dbReference>
<dbReference type="RefSeq" id="WP_240714745.1">
    <property type="nucleotide sequence ID" value="NZ_JAKVTV010000007.1"/>
</dbReference>
<evidence type="ECO:0008006" key="3">
    <source>
        <dbReference type="Google" id="ProtNLM"/>
    </source>
</evidence>
<dbReference type="PROSITE" id="PS51257">
    <property type="entry name" value="PROKAR_LIPOPROTEIN"/>
    <property type="match status" value="1"/>
</dbReference>